<dbReference type="InterPro" id="IPR052701">
    <property type="entry name" value="GAG_Ulvan_Degrading_Sulfatases"/>
</dbReference>
<dbReference type="PANTHER" id="PTHR43751">
    <property type="entry name" value="SULFATASE"/>
    <property type="match status" value="1"/>
</dbReference>
<dbReference type="Pfam" id="PF00884">
    <property type="entry name" value="Sulfatase"/>
    <property type="match status" value="1"/>
</dbReference>
<dbReference type="PANTHER" id="PTHR43751:SF3">
    <property type="entry name" value="SULFATASE N-TERMINAL DOMAIN-CONTAINING PROTEIN"/>
    <property type="match status" value="1"/>
</dbReference>
<feature type="non-terminal residue" evidence="2">
    <location>
        <position position="320"/>
    </location>
</feature>
<dbReference type="AlphaFoldDB" id="X1C0N3"/>
<accession>X1C0N3</accession>
<protein>
    <recommendedName>
        <fullName evidence="1">Sulfatase N-terminal domain-containing protein</fullName>
    </recommendedName>
</protein>
<evidence type="ECO:0000313" key="2">
    <source>
        <dbReference type="EMBL" id="GAG89993.1"/>
    </source>
</evidence>
<feature type="domain" description="Sulfatase N-terminal" evidence="1">
    <location>
        <begin position="1"/>
        <end position="285"/>
    </location>
</feature>
<name>X1C0N3_9ZZZZ</name>
<comment type="caution">
    <text evidence="2">The sequence shown here is derived from an EMBL/GenBank/DDBJ whole genome shotgun (WGS) entry which is preliminary data.</text>
</comment>
<sequence length="320" mass="38130">LKDLGYHTICYTENPWITKFFRLTRGFDNYFRNCRRLFEIHGDTKSHQLYVKFMNKLDLKMKKIKINIISFYWQHFKLRITKLIERIIKNIYWKNWLLETKNTLEILDQFSLILQNKINKQPLYLFFNIMASHYPYIPIKEALDYCGFKTRDFKTLKRFLLNIRKTFVKINIRSQPLTTKEVDALNKLYNSSVYYNDLILGKLISNLKSLGLLENSYIIITADHGEHLSNQSDHYYYGHGVNQSAYESLINVPLIIYHPDFKKKTINNQVELIDLFHTILHLTGISKNQNKYLNVEKSILHQTTKEVDALNKLYNSSVLL</sequence>
<evidence type="ECO:0000259" key="1">
    <source>
        <dbReference type="Pfam" id="PF00884"/>
    </source>
</evidence>
<feature type="non-terminal residue" evidence="2">
    <location>
        <position position="1"/>
    </location>
</feature>
<reference evidence="2" key="1">
    <citation type="journal article" date="2014" name="Front. Microbiol.">
        <title>High frequency of phylogenetically diverse reductive dehalogenase-homologous genes in deep subseafloor sedimentary metagenomes.</title>
        <authorList>
            <person name="Kawai M."/>
            <person name="Futagami T."/>
            <person name="Toyoda A."/>
            <person name="Takaki Y."/>
            <person name="Nishi S."/>
            <person name="Hori S."/>
            <person name="Arai W."/>
            <person name="Tsubouchi T."/>
            <person name="Morono Y."/>
            <person name="Uchiyama I."/>
            <person name="Ito T."/>
            <person name="Fujiyama A."/>
            <person name="Inagaki F."/>
            <person name="Takami H."/>
        </authorList>
    </citation>
    <scope>NUCLEOTIDE SEQUENCE</scope>
    <source>
        <strain evidence="2">Expedition CK06-06</strain>
    </source>
</reference>
<dbReference type="EMBL" id="BART01010731">
    <property type="protein sequence ID" value="GAG89993.1"/>
    <property type="molecule type" value="Genomic_DNA"/>
</dbReference>
<dbReference type="InterPro" id="IPR017850">
    <property type="entry name" value="Alkaline_phosphatase_core_sf"/>
</dbReference>
<proteinExistence type="predicted"/>
<gene>
    <name evidence="2" type="ORF">S01H4_23200</name>
</gene>
<dbReference type="InterPro" id="IPR000917">
    <property type="entry name" value="Sulfatase_N"/>
</dbReference>
<organism evidence="2">
    <name type="scientific">marine sediment metagenome</name>
    <dbReference type="NCBI Taxonomy" id="412755"/>
    <lineage>
        <taxon>unclassified sequences</taxon>
        <taxon>metagenomes</taxon>
        <taxon>ecological metagenomes</taxon>
    </lineage>
</organism>
<dbReference type="SUPFAM" id="SSF53649">
    <property type="entry name" value="Alkaline phosphatase-like"/>
    <property type="match status" value="1"/>
</dbReference>
<dbReference type="Gene3D" id="3.40.720.10">
    <property type="entry name" value="Alkaline Phosphatase, subunit A"/>
    <property type="match status" value="1"/>
</dbReference>